<dbReference type="FunFam" id="1.20.1280.290:FF:000002">
    <property type="entry name" value="Bidirectional sugar transporter SWEET"/>
    <property type="match status" value="1"/>
</dbReference>
<dbReference type="PANTHER" id="PTHR10791:SF28">
    <property type="entry name" value="BIDIRECTIONAL SUGAR TRANSPORTER SWEET3"/>
    <property type="match status" value="1"/>
</dbReference>
<comment type="subcellular location">
    <subcellularLocation>
        <location evidence="9">Cell membrane</location>
        <topology evidence="9">Multi-pass membrane protein</topology>
    </subcellularLocation>
    <subcellularLocation>
        <location evidence="1">Endomembrane system</location>
        <topology evidence="1">Multi-pass membrane protein</topology>
    </subcellularLocation>
</comment>
<accession>A0AAE1MAB7</accession>
<comment type="caution">
    <text evidence="10">The sequence shown here is derived from an EMBL/GenBank/DDBJ whole genome shotgun (WGS) entry which is preliminary data.</text>
</comment>
<feature type="transmembrane region" description="Helical" evidence="9">
    <location>
        <begin position="40"/>
        <end position="60"/>
    </location>
</feature>
<dbReference type="Pfam" id="PF03083">
    <property type="entry name" value="MtN3_slv"/>
    <property type="match status" value="2"/>
</dbReference>
<dbReference type="GO" id="GO:0005886">
    <property type="term" value="C:plasma membrane"/>
    <property type="evidence" value="ECO:0007669"/>
    <property type="project" value="UniProtKB-SubCell"/>
</dbReference>
<evidence type="ECO:0000256" key="3">
    <source>
        <dbReference type="ARBA" id="ARBA00022448"/>
    </source>
</evidence>
<evidence type="ECO:0000256" key="1">
    <source>
        <dbReference type="ARBA" id="ARBA00004127"/>
    </source>
</evidence>
<feature type="transmembrane region" description="Helical" evidence="9">
    <location>
        <begin position="132"/>
        <end position="152"/>
    </location>
</feature>
<name>A0AAE1MAB7_9FABA</name>
<organism evidence="10 11">
    <name type="scientific">Acacia crassicarpa</name>
    <name type="common">northern wattle</name>
    <dbReference type="NCBI Taxonomy" id="499986"/>
    <lineage>
        <taxon>Eukaryota</taxon>
        <taxon>Viridiplantae</taxon>
        <taxon>Streptophyta</taxon>
        <taxon>Embryophyta</taxon>
        <taxon>Tracheophyta</taxon>
        <taxon>Spermatophyta</taxon>
        <taxon>Magnoliopsida</taxon>
        <taxon>eudicotyledons</taxon>
        <taxon>Gunneridae</taxon>
        <taxon>Pentapetalae</taxon>
        <taxon>rosids</taxon>
        <taxon>fabids</taxon>
        <taxon>Fabales</taxon>
        <taxon>Fabaceae</taxon>
        <taxon>Caesalpinioideae</taxon>
        <taxon>mimosoid clade</taxon>
        <taxon>Acacieae</taxon>
        <taxon>Acacia</taxon>
    </lineage>
</organism>
<dbReference type="FunFam" id="1.20.1280.290:FF:000001">
    <property type="entry name" value="Bidirectional sugar transporter SWEET"/>
    <property type="match status" value="1"/>
</dbReference>
<evidence type="ECO:0000256" key="7">
    <source>
        <dbReference type="ARBA" id="ARBA00022989"/>
    </source>
</evidence>
<feature type="transmembrane region" description="Helical" evidence="9">
    <location>
        <begin position="6"/>
        <end position="28"/>
    </location>
</feature>
<reference evidence="10" key="1">
    <citation type="submission" date="2023-10" db="EMBL/GenBank/DDBJ databases">
        <title>Chromosome-level genome of the transformable northern wattle, Acacia crassicarpa.</title>
        <authorList>
            <person name="Massaro I."/>
            <person name="Sinha N.R."/>
            <person name="Poethig S."/>
            <person name="Leichty A.R."/>
        </authorList>
    </citation>
    <scope>NUCLEOTIDE SEQUENCE</scope>
    <source>
        <strain evidence="10">Acra3RX</strain>
        <tissue evidence="10">Leaf</tissue>
    </source>
</reference>
<dbReference type="InterPro" id="IPR004316">
    <property type="entry name" value="SWEET_rpt"/>
</dbReference>
<feature type="transmembrane region" description="Helical" evidence="9">
    <location>
        <begin position="190"/>
        <end position="209"/>
    </location>
</feature>
<dbReference type="InterPro" id="IPR047664">
    <property type="entry name" value="SWEET"/>
</dbReference>
<dbReference type="GO" id="GO:0051260">
    <property type="term" value="P:protein homooligomerization"/>
    <property type="evidence" value="ECO:0007669"/>
    <property type="project" value="UniProtKB-ARBA"/>
</dbReference>
<comment type="similarity">
    <text evidence="2 9">Belongs to the SWEET sugar transporter family.</text>
</comment>
<dbReference type="Gene3D" id="1.20.1280.290">
    <property type="match status" value="2"/>
</dbReference>
<protein>
    <recommendedName>
        <fullName evidence="9">Bidirectional sugar transporter SWEET</fullName>
    </recommendedName>
</protein>
<evidence type="ECO:0000256" key="6">
    <source>
        <dbReference type="ARBA" id="ARBA00022737"/>
    </source>
</evidence>
<keyword evidence="11" id="KW-1185">Reference proteome</keyword>
<comment type="function">
    <text evidence="9">Mediates both low-affinity uptake and efflux of sugar across the membrane.</text>
</comment>
<proteinExistence type="inferred from homology"/>
<feature type="transmembrane region" description="Helical" evidence="9">
    <location>
        <begin position="72"/>
        <end position="93"/>
    </location>
</feature>
<keyword evidence="6" id="KW-0677">Repeat</keyword>
<keyword evidence="5 9" id="KW-0812">Transmembrane</keyword>
<evidence type="ECO:0000256" key="4">
    <source>
        <dbReference type="ARBA" id="ARBA00022597"/>
    </source>
</evidence>
<evidence type="ECO:0000313" key="10">
    <source>
        <dbReference type="EMBL" id="KAK4257739.1"/>
    </source>
</evidence>
<dbReference type="Proteomes" id="UP001293593">
    <property type="component" value="Unassembled WGS sequence"/>
</dbReference>
<evidence type="ECO:0000256" key="9">
    <source>
        <dbReference type="RuleBase" id="RU910715"/>
    </source>
</evidence>
<evidence type="ECO:0000256" key="5">
    <source>
        <dbReference type="ARBA" id="ARBA00022692"/>
    </source>
</evidence>
<evidence type="ECO:0000256" key="8">
    <source>
        <dbReference type="ARBA" id="ARBA00023136"/>
    </source>
</evidence>
<evidence type="ECO:0000313" key="11">
    <source>
        <dbReference type="Proteomes" id="UP001293593"/>
    </source>
</evidence>
<keyword evidence="4 9" id="KW-0762">Sugar transport</keyword>
<keyword evidence="3 9" id="KW-0813">Transport</keyword>
<feature type="transmembrane region" description="Helical" evidence="9">
    <location>
        <begin position="164"/>
        <end position="184"/>
    </location>
</feature>
<feature type="transmembrane region" description="Helical" evidence="9">
    <location>
        <begin position="100"/>
        <end position="120"/>
    </location>
</feature>
<sequence length="272" mass="29976">MAQTFRMAIAILGNAASVCLFAAPMVTFKRIIRKKSTEEFSCLPYIIGLLNCLIFTWYGLPIVSNKWENFPLVTVNGVGIVVELAYVLIYFWYASSKGKVKVALTAIPVIVVFCIIAIVSTFSFHDNKRRKLLVGSVGFGVSVAMYASPLVVMKKVIKSKSVEFMPLPLSLCSFVAGSLWMTYGFMIRDIFVAGPSVLGVPLAILQLVLHCKYWKRKPSSEEGDLPNKLNMVKGDIVVMAVVNEGSEMVGLEKGEAEMKMSNNDPVSKININ</sequence>
<dbReference type="AlphaFoldDB" id="A0AAE1MAB7"/>
<evidence type="ECO:0000256" key="2">
    <source>
        <dbReference type="ARBA" id="ARBA00007809"/>
    </source>
</evidence>
<gene>
    <name evidence="10" type="ORF">QN277_007291</name>
</gene>
<dbReference type="EMBL" id="JAWXYG010000012">
    <property type="protein sequence ID" value="KAK4257739.1"/>
    <property type="molecule type" value="Genomic_DNA"/>
</dbReference>
<dbReference type="GO" id="GO:0012505">
    <property type="term" value="C:endomembrane system"/>
    <property type="evidence" value="ECO:0007669"/>
    <property type="project" value="UniProtKB-SubCell"/>
</dbReference>
<dbReference type="GO" id="GO:0051119">
    <property type="term" value="F:sugar transmembrane transporter activity"/>
    <property type="evidence" value="ECO:0007669"/>
    <property type="project" value="InterPro"/>
</dbReference>
<keyword evidence="8 9" id="KW-0472">Membrane</keyword>
<dbReference type="PANTHER" id="PTHR10791">
    <property type="entry name" value="RAG1-ACTIVATING PROTEIN 1"/>
    <property type="match status" value="1"/>
</dbReference>
<keyword evidence="7 9" id="KW-1133">Transmembrane helix</keyword>